<evidence type="ECO:0000313" key="2">
    <source>
        <dbReference type="EMBL" id="KAA9019917.1"/>
    </source>
</evidence>
<dbReference type="AlphaFoldDB" id="A0A5J5I6A4"/>
<reference evidence="4 5" key="1">
    <citation type="submission" date="2019-09" db="EMBL/GenBank/DDBJ databases">
        <authorList>
            <person name="Feng G."/>
        </authorList>
    </citation>
    <scope>NUCLEOTIDE SEQUENCE [LARGE SCALE GENOMIC DNA]</scope>
    <source>
        <strain evidence="3 4">KACC 19283</strain>
        <strain evidence="2 5">KACC 19284</strain>
    </source>
</reference>
<evidence type="ECO:0000313" key="3">
    <source>
        <dbReference type="EMBL" id="KAA9032367.1"/>
    </source>
</evidence>
<dbReference type="EMBL" id="VYQB01000003">
    <property type="protein sequence ID" value="KAA9019917.1"/>
    <property type="molecule type" value="Genomic_DNA"/>
</dbReference>
<organism evidence="3 4">
    <name type="scientific">Sphingobium limneticum</name>
    <dbReference type="NCBI Taxonomy" id="1007511"/>
    <lineage>
        <taxon>Bacteria</taxon>
        <taxon>Pseudomonadati</taxon>
        <taxon>Pseudomonadota</taxon>
        <taxon>Alphaproteobacteria</taxon>
        <taxon>Sphingomonadales</taxon>
        <taxon>Sphingomonadaceae</taxon>
        <taxon>Sphingobium</taxon>
    </lineage>
</organism>
<sequence>MSISGKQCSAARALLGWTSAQLAEAASVGQATVKRFEAGDSVRDTSVGAIRAALEEAGLIFIAAGENTAAGGEGVRRQA</sequence>
<comment type="caution">
    <text evidence="3">The sequence shown here is derived from an EMBL/GenBank/DDBJ whole genome shotgun (WGS) entry which is preliminary data.</text>
</comment>
<keyword evidence="5" id="KW-1185">Reference proteome</keyword>
<dbReference type="Gene3D" id="1.10.260.40">
    <property type="entry name" value="lambda repressor-like DNA-binding domains"/>
    <property type="match status" value="1"/>
</dbReference>
<evidence type="ECO:0000259" key="1">
    <source>
        <dbReference type="Pfam" id="PF01381"/>
    </source>
</evidence>
<proteinExistence type="predicted"/>
<evidence type="ECO:0000313" key="5">
    <source>
        <dbReference type="Proteomes" id="UP000326364"/>
    </source>
</evidence>
<dbReference type="Pfam" id="PF01381">
    <property type="entry name" value="HTH_3"/>
    <property type="match status" value="1"/>
</dbReference>
<dbReference type="InterPro" id="IPR001387">
    <property type="entry name" value="Cro/C1-type_HTH"/>
</dbReference>
<dbReference type="InterPro" id="IPR010982">
    <property type="entry name" value="Lambda_DNA-bd_dom_sf"/>
</dbReference>
<dbReference type="GO" id="GO:0003677">
    <property type="term" value="F:DNA binding"/>
    <property type="evidence" value="ECO:0007669"/>
    <property type="project" value="InterPro"/>
</dbReference>
<accession>A0A5J5I6A4</accession>
<gene>
    <name evidence="3" type="ORF">F4U95_06325</name>
    <name evidence="2" type="ORF">F4U96_06325</name>
</gene>
<dbReference type="EMBL" id="VYQA01000003">
    <property type="protein sequence ID" value="KAA9032367.1"/>
    <property type="molecule type" value="Genomic_DNA"/>
</dbReference>
<evidence type="ECO:0000313" key="4">
    <source>
        <dbReference type="Proteomes" id="UP000325933"/>
    </source>
</evidence>
<dbReference type="SUPFAM" id="SSF47413">
    <property type="entry name" value="lambda repressor-like DNA-binding domains"/>
    <property type="match status" value="1"/>
</dbReference>
<name>A0A5J5I6A4_9SPHN</name>
<dbReference type="CDD" id="cd00093">
    <property type="entry name" value="HTH_XRE"/>
    <property type="match status" value="1"/>
</dbReference>
<dbReference type="Proteomes" id="UP000325933">
    <property type="component" value="Unassembled WGS sequence"/>
</dbReference>
<feature type="domain" description="HTH cro/C1-type" evidence="1">
    <location>
        <begin position="10"/>
        <end position="44"/>
    </location>
</feature>
<protein>
    <submittedName>
        <fullName evidence="3">Helix-turn-helix domain-containing protein</fullName>
    </submittedName>
</protein>
<dbReference type="Proteomes" id="UP000326364">
    <property type="component" value="Unassembled WGS sequence"/>
</dbReference>